<dbReference type="InterPro" id="IPR029070">
    <property type="entry name" value="Chitinase_insertion_sf"/>
</dbReference>
<feature type="domain" description="GH18" evidence="1">
    <location>
        <begin position="1"/>
        <end position="85"/>
    </location>
</feature>
<reference evidence="2 3" key="1">
    <citation type="submission" date="2016-06" db="EMBL/GenBank/DDBJ databases">
        <title>The Draft Genome Sequence and Annotation of the Desert Woodrat Neotoma lepida.</title>
        <authorList>
            <person name="Campbell M."/>
            <person name="Oakeson K.F."/>
            <person name="Yandell M."/>
            <person name="Halpert J.R."/>
            <person name="Dearing D."/>
        </authorList>
    </citation>
    <scope>NUCLEOTIDE SEQUENCE [LARGE SCALE GENOMIC DNA]</scope>
    <source>
        <strain evidence="2">417</strain>
        <tissue evidence="2">Liver</tissue>
    </source>
</reference>
<dbReference type="InterPro" id="IPR050314">
    <property type="entry name" value="Glycosyl_Hydrlase_18"/>
</dbReference>
<dbReference type="STRING" id="56216.A0A1A6HGP4"/>
<dbReference type="OrthoDB" id="76388at2759"/>
<dbReference type="InterPro" id="IPR017853">
    <property type="entry name" value="GH"/>
</dbReference>
<feature type="non-terminal residue" evidence="2">
    <location>
        <position position="86"/>
    </location>
</feature>
<comment type="caution">
    <text evidence="2">The sequence shown here is derived from an EMBL/GenBank/DDBJ whole genome shotgun (WGS) entry which is preliminary data.</text>
</comment>
<feature type="non-terminal residue" evidence="2">
    <location>
        <position position="1"/>
    </location>
</feature>
<evidence type="ECO:0000313" key="2">
    <source>
        <dbReference type="EMBL" id="OBS77738.1"/>
    </source>
</evidence>
<dbReference type="Pfam" id="PF00704">
    <property type="entry name" value="Glyco_hydro_18"/>
    <property type="match status" value="1"/>
</dbReference>
<dbReference type="GO" id="GO:0006032">
    <property type="term" value="P:chitin catabolic process"/>
    <property type="evidence" value="ECO:0007669"/>
    <property type="project" value="TreeGrafter"/>
</dbReference>
<dbReference type="InterPro" id="IPR001223">
    <property type="entry name" value="Glyco_hydro18_cat"/>
</dbReference>
<dbReference type="EMBL" id="LZPO01028078">
    <property type="protein sequence ID" value="OBS77738.1"/>
    <property type="molecule type" value="Genomic_DNA"/>
</dbReference>
<dbReference type="SUPFAM" id="SSF51445">
    <property type="entry name" value="(Trans)glycosidases"/>
    <property type="match status" value="1"/>
</dbReference>
<gene>
    <name evidence="2" type="ORF">A6R68_19873</name>
</gene>
<dbReference type="AlphaFoldDB" id="A0A1A6HGP4"/>
<keyword evidence="3" id="KW-1185">Reference proteome</keyword>
<accession>A0A1A6HGP4</accession>
<dbReference type="PANTHER" id="PTHR11177:SF188">
    <property type="entry name" value="ACIDIC MAMMALIAN CHITINASE"/>
    <property type="match status" value="1"/>
</dbReference>
<evidence type="ECO:0000313" key="3">
    <source>
        <dbReference type="Proteomes" id="UP000092124"/>
    </source>
</evidence>
<dbReference type="Proteomes" id="UP000092124">
    <property type="component" value="Unassembled WGS sequence"/>
</dbReference>
<dbReference type="GO" id="GO:0008061">
    <property type="term" value="F:chitin binding"/>
    <property type="evidence" value="ECO:0007669"/>
    <property type="project" value="TreeGrafter"/>
</dbReference>
<organism evidence="2 3">
    <name type="scientific">Neotoma lepida</name>
    <name type="common">Desert woodrat</name>
    <dbReference type="NCBI Taxonomy" id="56216"/>
    <lineage>
        <taxon>Eukaryota</taxon>
        <taxon>Metazoa</taxon>
        <taxon>Chordata</taxon>
        <taxon>Craniata</taxon>
        <taxon>Vertebrata</taxon>
        <taxon>Euteleostomi</taxon>
        <taxon>Mammalia</taxon>
        <taxon>Eutheria</taxon>
        <taxon>Euarchontoglires</taxon>
        <taxon>Glires</taxon>
        <taxon>Rodentia</taxon>
        <taxon>Myomorpha</taxon>
        <taxon>Muroidea</taxon>
        <taxon>Cricetidae</taxon>
        <taxon>Neotominae</taxon>
        <taxon>Neotoma</taxon>
    </lineage>
</organism>
<dbReference type="SUPFAM" id="SSF54556">
    <property type="entry name" value="Chitinase insertion domain"/>
    <property type="match status" value="1"/>
</dbReference>
<name>A0A1A6HGP4_NEOLE</name>
<sequence length="86" mass="9746">VCTFLRNGATEVWDVPQEVPYAYKANEWVGYDNVKSFSVKAQWLKQNNFGGAMIWAIDLDDFTGSFCDQSKFPLTSTLNKALCAHF</sequence>
<proteinExistence type="predicted"/>
<protein>
    <recommendedName>
        <fullName evidence="1">GH18 domain-containing protein</fullName>
    </recommendedName>
</protein>
<dbReference type="PROSITE" id="PS51910">
    <property type="entry name" value="GH18_2"/>
    <property type="match status" value="1"/>
</dbReference>
<dbReference type="Gene3D" id="3.10.50.10">
    <property type="match status" value="1"/>
</dbReference>
<dbReference type="PANTHER" id="PTHR11177">
    <property type="entry name" value="CHITINASE"/>
    <property type="match status" value="1"/>
</dbReference>
<evidence type="ECO:0000259" key="1">
    <source>
        <dbReference type="PROSITE" id="PS51910"/>
    </source>
</evidence>
<dbReference type="Gene3D" id="3.20.20.80">
    <property type="entry name" value="Glycosidases"/>
    <property type="match status" value="1"/>
</dbReference>
<dbReference type="GO" id="GO:0005576">
    <property type="term" value="C:extracellular region"/>
    <property type="evidence" value="ECO:0007669"/>
    <property type="project" value="TreeGrafter"/>
</dbReference>
<dbReference type="GO" id="GO:0005975">
    <property type="term" value="P:carbohydrate metabolic process"/>
    <property type="evidence" value="ECO:0007669"/>
    <property type="project" value="InterPro"/>
</dbReference>
<dbReference type="GO" id="GO:0004568">
    <property type="term" value="F:chitinase activity"/>
    <property type="evidence" value="ECO:0007669"/>
    <property type="project" value="TreeGrafter"/>
</dbReference>